<dbReference type="InterPro" id="IPR058163">
    <property type="entry name" value="LysR-type_TF_proteobact-type"/>
</dbReference>
<gene>
    <name evidence="6" type="ORF">WH95_11145</name>
</gene>
<dbReference type="GO" id="GO:0043565">
    <property type="term" value="F:sequence-specific DNA binding"/>
    <property type="evidence" value="ECO:0007669"/>
    <property type="project" value="TreeGrafter"/>
</dbReference>
<dbReference type="Gene3D" id="3.40.190.10">
    <property type="entry name" value="Periplasmic binding protein-like II"/>
    <property type="match status" value="2"/>
</dbReference>
<dbReference type="Pfam" id="PF00126">
    <property type="entry name" value="HTH_1"/>
    <property type="match status" value="1"/>
</dbReference>
<dbReference type="Proteomes" id="UP000034491">
    <property type="component" value="Unassembled WGS sequence"/>
</dbReference>
<evidence type="ECO:0000313" key="7">
    <source>
        <dbReference type="Proteomes" id="UP000034491"/>
    </source>
</evidence>
<evidence type="ECO:0000256" key="4">
    <source>
        <dbReference type="ARBA" id="ARBA00023163"/>
    </source>
</evidence>
<sequence>MRRTIPSTMALICFEAAARYQNFTQAAQDINLTQSAVSRQINLLEELLEQKLFERIRQRVKLTDAGQHYLLQIQPLLETLEIATIRMPEFQAMSGGINIGTYPTLGSRWLLKHLMNFSTEFPNINTNTITYLDNKQFDHNMIDIGIVQGDPPWPGCRHDYLMSEELAAVISPKLLDNQAISEKTLSSYRLLQHTTRPQSWDIWCQSSDVKKPNPRNTLYFSQFEMIIEATISGHGIAILPVILIERELADQRLTLAHPHIAKPESAYYLISPSAKANTKKVLAFRDWLLSQTRP</sequence>
<dbReference type="PANTHER" id="PTHR30537:SF26">
    <property type="entry name" value="GLYCINE CLEAVAGE SYSTEM TRANSCRIPTIONAL ACTIVATOR"/>
    <property type="match status" value="1"/>
</dbReference>
<dbReference type="Pfam" id="PF03466">
    <property type="entry name" value="LysR_substrate"/>
    <property type="match status" value="1"/>
</dbReference>
<organism evidence="6 7">
    <name type="scientific">Kiloniella litopenaei</name>
    <dbReference type="NCBI Taxonomy" id="1549748"/>
    <lineage>
        <taxon>Bacteria</taxon>
        <taxon>Pseudomonadati</taxon>
        <taxon>Pseudomonadota</taxon>
        <taxon>Alphaproteobacteria</taxon>
        <taxon>Rhodospirillales</taxon>
        <taxon>Kiloniellaceae</taxon>
        <taxon>Kiloniella</taxon>
    </lineage>
</organism>
<evidence type="ECO:0000259" key="5">
    <source>
        <dbReference type="PROSITE" id="PS50931"/>
    </source>
</evidence>
<dbReference type="RefSeq" id="WP_046507021.1">
    <property type="nucleotide sequence ID" value="NZ_LANI01000017.1"/>
</dbReference>
<dbReference type="InterPro" id="IPR036390">
    <property type="entry name" value="WH_DNA-bd_sf"/>
</dbReference>
<name>A0A0M2RAQ6_9PROT</name>
<dbReference type="GO" id="GO:0006351">
    <property type="term" value="P:DNA-templated transcription"/>
    <property type="evidence" value="ECO:0007669"/>
    <property type="project" value="TreeGrafter"/>
</dbReference>
<feature type="domain" description="HTH lysR-type" evidence="5">
    <location>
        <begin position="11"/>
        <end position="63"/>
    </location>
</feature>
<dbReference type="AlphaFoldDB" id="A0A0M2RAQ6"/>
<dbReference type="OrthoDB" id="5526340at2"/>
<keyword evidence="2" id="KW-0805">Transcription regulation</keyword>
<dbReference type="EMBL" id="LANI01000017">
    <property type="protein sequence ID" value="KKJ76693.1"/>
    <property type="molecule type" value="Genomic_DNA"/>
</dbReference>
<keyword evidence="4" id="KW-0804">Transcription</keyword>
<dbReference type="SUPFAM" id="SSF46785">
    <property type="entry name" value="Winged helix' DNA-binding domain"/>
    <property type="match status" value="1"/>
</dbReference>
<protein>
    <submittedName>
        <fullName evidence="6">Transcriptional regulator</fullName>
    </submittedName>
</protein>
<comment type="caution">
    <text evidence="6">The sequence shown here is derived from an EMBL/GenBank/DDBJ whole genome shotgun (WGS) entry which is preliminary data.</text>
</comment>
<evidence type="ECO:0000313" key="6">
    <source>
        <dbReference type="EMBL" id="KKJ76693.1"/>
    </source>
</evidence>
<dbReference type="PROSITE" id="PS50931">
    <property type="entry name" value="HTH_LYSR"/>
    <property type="match status" value="1"/>
</dbReference>
<keyword evidence="3" id="KW-0238">DNA-binding</keyword>
<evidence type="ECO:0000256" key="2">
    <source>
        <dbReference type="ARBA" id="ARBA00023015"/>
    </source>
</evidence>
<dbReference type="InterPro" id="IPR005119">
    <property type="entry name" value="LysR_subst-bd"/>
</dbReference>
<reference evidence="6 7" key="1">
    <citation type="submission" date="2015-03" db="EMBL/GenBank/DDBJ databases">
        <title>Genome sequence of Kiloniella sp. P1-1, isolated from the gut microflora of Pacific white shrimp, Penaeus vannamei.</title>
        <authorList>
            <person name="Shao Z."/>
            <person name="Wang L."/>
            <person name="Li X."/>
        </authorList>
    </citation>
    <scope>NUCLEOTIDE SEQUENCE [LARGE SCALE GENOMIC DNA]</scope>
    <source>
        <strain evidence="6 7">P1-1</strain>
    </source>
</reference>
<dbReference type="Gene3D" id="1.10.10.10">
    <property type="entry name" value="Winged helix-like DNA-binding domain superfamily/Winged helix DNA-binding domain"/>
    <property type="match status" value="1"/>
</dbReference>
<accession>A0A0M2RAQ6</accession>
<dbReference type="GO" id="GO:0003700">
    <property type="term" value="F:DNA-binding transcription factor activity"/>
    <property type="evidence" value="ECO:0007669"/>
    <property type="project" value="InterPro"/>
</dbReference>
<dbReference type="SUPFAM" id="SSF53850">
    <property type="entry name" value="Periplasmic binding protein-like II"/>
    <property type="match status" value="1"/>
</dbReference>
<evidence type="ECO:0000256" key="3">
    <source>
        <dbReference type="ARBA" id="ARBA00023125"/>
    </source>
</evidence>
<dbReference type="FunFam" id="1.10.10.10:FF:000001">
    <property type="entry name" value="LysR family transcriptional regulator"/>
    <property type="match status" value="1"/>
</dbReference>
<dbReference type="STRING" id="1549748.WH95_11145"/>
<dbReference type="PRINTS" id="PR00039">
    <property type="entry name" value="HTHLYSR"/>
</dbReference>
<evidence type="ECO:0000256" key="1">
    <source>
        <dbReference type="ARBA" id="ARBA00009437"/>
    </source>
</evidence>
<dbReference type="InterPro" id="IPR000847">
    <property type="entry name" value="LysR_HTH_N"/>
</dbReference>
<proteinExistence type="inferred from homology"/>
<dbReference type="InterPro" id="IPR036388">
    <property type="entry name" value="WH-like_DNA-bd_sf"/>
</dbReference>
<dbReference type="PANTHER" id="PTHR30537">
    <property type="entry name" value="HTH-TYPE TRANSCRIPTIONAL REGULATOR"/>
    <property type="match status" value="1"/>
</dbReference>
<comment type="similarity">
    <text evidence="1">Belongs to the LysR transcriptional regulatory family.</text>
</comment>
<keyword evidence="7" id="KW-1185">Reference proteome</keyword>